<evidence type="ECO:0000256" key="1">
    <source>
        <dbReference type="SAM" id="MobiDB-lite"/>
    </source>
</evidence>
<dbReference type="InterPro" id="IPR003347">
    <property type="entry name" value="JmjC_dom"/>
</dbReference>
<dbReference type="InterPro" id="IPR050910">
    <property type="entry name" value="JMJD6_ArgDemeth/LysHydrox"/>
</dbReference>
<dbReference type="PANTHER" id="PTHR12480">
    <property type="entry name" value="ARGININE DEMETHYLASE AND LYSYL-HYDROXYLASE JMJD"/>
    <property type="match status" value="1"/>
</dbReference>
<name>A0A7S0H909_9EUKA</name>
<accession>A0A7S0H909</accession>
<reference evidence="3" key="1">
    <citation type="submission" date="2021-01" db="EMBL/GenBank/DDBJ databases">
        <authorList>
            <person name="Corre E."/>
            <person name="Pelletier E."/>
            <person name="Niang G."/>
            <person name="Scheremetjew M."/>
            <person name="Finn R."/>
            <person name="Kale V."/>
            <person name="Holt S."/>
            <person name="Cochrane G."/>
            <person name="Meng A."/>
            <person name="Brown T."/>
            <person name="Cohen L."/>
        </authorList>
    </citation>
    <scope>NUCLEOTIDE SEQUENCE</scope>
    <source>
        <strain evidence="3">CCMP2058</strain>
    </source>
</reference>
<protein>
    <recommendedName>
        <fullName evidence="2">JmjC domain-containing protein</fullName>
    </recommendedName>
</protein>
<feature type="region of interest" description="Disordered" evidence="1">
    <location>
        <begin position="104"/>
        <end position="130"/>
    </location>
</feature>
<evidence type="ECO:0000259" key="2">
    <source>
        <dbReference type="PROSITE" id="PS51184"/>
    </source>
</evidence>
<dbReference type="EMBL" id="HBEM01032305">
    <property type="protein sequence ID" value="CAD8463102.1"/>
    <property type="molecule type" value="Transcribed_RNA"/>
</dbReference>
<sequence length="269" mass="29980">MMENVSMYIKLPDLLAKDPISRVANFRSKPKNLTSLPPHKRSEYTTKTTPPGKKVRIGDWRWIQIEPAASGEKLTTDHHHLSLSSTLLSGRRLWCIFPGISGESRDPAPSRVSEDVSEHPERSFPGISRESLGEVSGGLSEIFGVSPGTSRTDNVEKILEPSRTLSQTALEWLEDYTRSSFAKSSLCFWNIQEAGESVVIPSGWRHTSISVEPSVSFRQRFILPSDFSSVVRSSKTSTQIARGRVHSKIVEAIKRLSARSQTDTRDTSN</sequence>
<gene>
    <name evidence="3" type="ORF">LAMO00422_LOCUS22063</name>
</gene>
<dbReference type="Gene3D" id="2.60.120.650">
    <property type="entry name" value="Cupin"/>
    <property type="match status" value="1"/>
</dbReference>
<proteinExistence type="predicted"/>
<dbReference type="PROSITE" id="PS51184">
    <property type="entry name" value="JMJC"/>
    <property type="match status" value="1"/>
</dbReference>
<feature type="compositionally biased region" description="Basic and acidic residues" evidence="1">
    <location>
        <begin position="104"/>
        <end position="122"/>
    </location>
</feature>
<dbReference type="AlphaFoldDB" id="A0A7S0H909"/>
<feature type="domain" description="JmjC" evidence="2">
    <location>
        <begin position="7"/>
        <end position="238"/>
    </location>
</feature>
<feature type="region of interest" description="Disordered" evidence="1">
    <location>
        <begin position="29"/>
        <end position="51"/>
    </location>
</feature>
<dbReference type="SUPFAM" id="SSF51197">
    <property type="entry name" value="Clavaminate synthase-like"/>
    <property type="match status" value="1"/>
</dbReference>
<organism evidence="3">
    <name type="scientific">Amorphochlora amoebiformis</name>
    <dbReference type="NCBI Taxonomy" id="1561963"/>
    <lineage>
        <taxon>Eukaryota</taxon>
        <taxon>Sar</taxon>
        <taxon>Rhizaria</taxon>
        <taxon>Cercozoa</taxon>
        <taxon>Chlorarachniophyceae</taxon>
        <taxon>Amorphochlora</taxon>
    </lineage>
</organism>
<evidence type="ECO:0000313" key="3">
    <source>
        <dbReference type="EMBL" id="CAD8463102.1"/>
    </source>
</evidence>